<dbReference type="AlphaFoldDB" id="A0A815SD24"/>
<feature type="transmembrane region" description="Helical" evidence="5">
    <location>
        <begin position="261"/>
        <end position="284"/>
    </location>
</feature>
<accession>A0A815SD24</accession>
<evidence type="ECO:0000256" key="4">
    <source>
        <dbReference type="ARBA" id="ARBA00023136"/>
    </source>
</evidence>
<dbReference type="InterPro" id="IPR000276">
    <property type="entry name" value="GPCR_Rhodpsn"/>
</dbReference>
<dbReference type="PROSITE" id="PS50262">
    <property type="entry name" value="G_PROTEIN_RECEP_F1_2"/>
    <property type="match status" value="1"/>
</dbReference>
<dbReference type="SUPFAM" id="SSF81321">
    <property type="entry name" value="Family A G protein-coupled receptor-like"/>
    <property type="match status" value="1"/>
</dbReference>
<evidence type="ECO:0000313" key="10">
    <source>
        <dbReference type="Proteomes" id="UP000663852"/>
    </source>
</evidence>
<evidence type="ECO:0000313" key="8">
    <source>
        <dbReference type="EMBL" id="CAF1491120.1"/>
    </source>
</evidence>
<dbReference type="CDD" id="cd00637">
    <property type="entry name" value="7tm_classA_rhodopsin-like"/>
    <property type="match status" value="1"/>
</dbReference>
<gene>
    <name evidence="8" type="ORF">EDS130_LOCUS42032</name>
    <name evidence="7" type="ORF">XAT740_LOCUS39028</name>
</gene>
<dbReference type="Gene3D" id="1.20.1070.10">
    <property type="entry name" value="Rhodopsin 7-helix transmembrane proteins"/>
    <property type="match status" value="1"/>
</dbReference>
<keyword evidence="9" id="KW-1185">Reference proteome</keyword>
<sequence length="352" mass="41531">MRKSINFDITHANDLIENNLTFTTSSPNTTVDSSVLSSINLSYSFQFWFYLCFEIPSIIGYLFVFAYLFTQKDKRQAFHHQSTNIVLIFAFIMVTLDFSLYIDSFNHNGKVRFQSFIFCSIWNFIDYSLFNSSGVIIAWASFERHIFIFHSHLFSTKSKRFFFHYLPLTFILLYSIIFYIYAIYFPPCETEYDFTLPACGGEPCYLAVLSLGTWDSIMHGITPVFLIVLFNIALLVRVICQRRNLHRRQNWKKYQKMTFELFSIVILHLTFNLPFMIIVFVNLLGYPHWGSEVQQYIFFLSVLIPYLLPFVYGAHMSQKWLKIKTFFYRRGIRIYPAIAVTTSTVRPRKAGM</sequence>
<feature type="transmembrane region" description="Helical" evidence="5">
    <location>
        <begin position="217"/>
        <end position="240"/>
    </location>
</feature>
<organism evidence="8 10">
    <name type="scientific">Adineta ricciae</name>
    <name type="common">Rotifer</name>
    <dbReference type="NCBI Taxonomy" id="249248"/>
    <lineage>
        <taxon>Eukaryota</taxon>
        <taxon>Metazoa</taxon>
        <taxon>Spiralia</taxon>
        <taxon>Gnathifera</taxon>
        <taxon>Rotifera</taxon>
        <taxon>Eurotatoria</taxon>
        <taxon>Bdelloidea</taxon>
        <taxon>Adinetida</taxon>
        <taxon>Adinetidae</taxon>
        <taxon>Adineta</taxon>
    </lineage>
</organism>
<evidence type="ECO:0000313" key="7">
    <source>
        <dbReference type="EMBL" id="CAF1489959.1"/>
    </source>
</evidence>
<dbReference type="InterPro" id="IPR017452">
    <property type="entry name" value="GPCR_Rhodpsn_7TM"/>
</dbReference>
<keyword evidence="4 5" id="KW-0472">Membrane</keyword>
<proteinExistence type="predicted"/>
<dbReference type="Proteomes" id="UP000663852">
    <property type="component" value="Unassembled WGS sequence"/>
</dbReference>
<dbReference type="Pfam" id="PF00001">
    <property type="entry name" value="7tm_1"/>
    <property type="match status" value="1"/>
</dbReference>
<keyword evidence="2 5" id="KW-0812">Transmembrane</keyword>
<reference evidence="8" key="1">
    <citation type="submission" date="2021-02" db="EMBL/GenBank/DDBJ databases">
        <authorList>
            <person name="Nowell W R."/>
        </authorList>
    </citation>
    <scope>NUCLEOTIDE SEQUENCE</scope>
</reference>
<evidence type="ECO:0000313" key="9">
    <source>
        <dbReference type="Proteomes" id="UP000663828"/>
    </source>
</evidence>
<comment type="subcellular location">
    <subcellularLocation>
        <location evidence="1">Membrane</location>
    </subcellularLocation>
</comment>
<name>A0A815SD24_ADIRI</name>
<evidence type="ECO:0000256" key="5">
    <source>
        <dbReference type="SAM" id="Phobius"/>
    </source>
</evidence>
<evidence type="ECO:0000256" key="2">
    <source>
        <dbReference type="ARBA" id="ARBA00022692"/>
    </source>
</evidence>
<feature type="transmembrane region" description="Helical" evidence="5">
    <location>
        <begin position="296"/>
        <end position="314"/>
    </location>
</feature>
<keyword evidence="3 5" id="KW-1133">Transmembrane helix</keyword>
<dbReference type="GO" id="GO:0016020">
    <property type="term" value="C:membrane"/>
    <property type="evidence" value="ECO:0007669"/>
    <property type="project" value="UniProtKB-SubCell"/>
</dbReference>
<feature type="transmembrane region" description="Helical" evidence="5">
    <location>
        <begin position="82"/>
        <end position="101"/>
    </location>
</feature>
<comment type="caution">
    <text evidence="8">The sequence shown here is derived from an EMBL/GenBank/DDBJ whole genome shotgun (WGS) entry which is preliminary data.</text>
</comment>
<feature type="transmembrane region" description="Helical" evidence="5">
    <location>
        <begin position="162"/>
        <end position="184"/>
    </location>
</feature>
<dbReference type="EMBL" id="CAJNOJ010000588">
    <property type="protein sequence ID" value="CAF1491120.1"/>
    <property type="molecule type" value="Genomic_DNA"/>
</dbReference>
<feature type="transmembrane region" description="Helical" evidence="5">
    <location>
        <begin position="47"/>
        <end position="70"/>
    </location>
</feature>
<evidence type="ECO:0000259" key="6">
    <source>
        <dbReference type="PROSITE" id="PS50262"/>
    </source>
</evidence>
<evidence type="ECO:0000256" key="3">
    <source>
        <dbReference type="ARBA" id="ARBA00022989"/>
    </source>
</evidence>
<feature type="transmembrane region" description="Helical" evidence="5">
    <location>
        <begin position="121"/>
        <end position="142"/>
    </location>
</feature>
<feature type="domain" description="G-protein coupled receptors family 1 profile" evidence="6">
    <location>
        <begin position="60"/>
        <end position="312"/>
    </location>
</feature>
<evidence type="ECO:0000256" key="1">
    <source>
        <dbReference type="ARBA" id="ARBA00004370"/>
    </source>
</evidence>
<dbReference type="EMBL" id="CAJNOR010004280">
    <property type="protein sequence ID" value="CAF1489959.1"/>
    <property type="molecule type" value="Genomic_DNA"/>
</dbReference>
<protein>
    <recommendedName>
        <fullName evidence="6">G-protein coupled receptors family 1 profile domain-containing protein</fullName>
    </recommendedName>
</protein>
<dbReference type="Proteomes" id="UP000663828">
    <property type="component" value="Unassembled WGS sequence"/>
</dbReference>
<dbReference type="GO" id="GO:0004930">
    <property type="term" value="F:G protein-coupled receptor activity"/>
    <property type="evidence" value="ECO:0007669"/>
    <property type="project" value="InterPro"/>
</dbReference>